<gene>
    <name evidence="2" type="ORF">CXG81DRAFT_28105</name>
</gene>
<feature type="compositionally biased region" description="Low complexity" evidence="1">
    <location>
        <begin position="141"/>
        <end position="153"/>
    </location>
</feature>
<feature type="region of interest" description="Disordered" evidence="1">
    <location>
        <begin position="197"/>
        <end position="219"/>
    </location>
</feature>
<sequence>MVEATVLPSTEPAATAPAAAATAVATPLPAPAVGGLHGRMAKLELATQLAVQASLKALTPASLSALFPTYAQLEPHVAAATCQRVHDHFTTAFDAAFRGLVTRQDLPARLAMLDQHLRTESRSRMAARGAALGREDEPDVAADAAAGDAAGAAPERVQASQAVSATSIRDEADHLPHVAGGWETAAPPGYPREALAASAAEPRVGRAARPGGVPVRNDPRRTLSKVTRDLKVAQHRVYRRLLRDAVAAQKTLQQAVGAHRGALDDAQSTIHRLHRLLAAVAAGPVHGLVPDPASDAQNRVPA</sequence>
<organism evidence="2 3">
    <name type="scientific">Caulochytrium protostelioides</name>
    <dbReference type="NCBI Taxonomy" id="1555241"/>
    <lineage>
        <taxon>Eukaryota</taxon>
        <taxon>Fungi</taxon>
        <taxon>Fungi incertae sedis</taxon>
        <taxon>Chytridiomycota</taxon>
        <taxon>Chytridiomycota incertae sedis</taxon>
        <taxon>Chytridiomycetes</taxon>
        <taxon>Caulochytriales</taxon>
        <taxon>Caulochytriaceae</taxon>
        <taxon>Caulochytrium</taxon>
    </lineage>
</organism>
<keyword evidence="3" id="KW-1185">Reference proteome</keyword>
<evidence type="ECO:0008006" key="4">
    <source>
        <dbReference type="Google" id="ProtNLM"/>
    </source>
</evidence>
<dbReference type="AlphaFoldDB" id="A0A4P9X2V2"/>
<reference evidence="3" key="1">
    <citation type="journal article" date="2018" name="Nat. Microbiol.">
        <title>Leveraging single-cell genomics to expand the fungal tree of life.</title>
        <authorList>
            <person name="Ahrendt S.R."/>
            <person name="Quandt C.A."/>
            <person name="Ciobanu D."/>
            <person name="Clum A."/>
            <person name="Salamov A."/>
            <person name="Andreopoulos B."/>
            <person name="Cheng J.F."/>
            <person name="Woyke T."/>
            <person name="Pelin A."/>
            <person name="Henrissat B."/>
            <person name="Reynolds N.K."/>
            <person name="Benny G.L."/>
            <person name="Smith M.E."/>
            <person name="James T.Y."/>
            <person name="Grigoriev I.V."/>
        </authorList>
    </citation>
    <scope>NUCLEOTIDE SEQUENCE [LARGE SCALE GENOMIC DNA]</scope>
    <source>
        <strain evidence="3">ATCC 52028</strain>
    </source>
</reference>
<dbReference type="EMBL" id="ML014319">
    <property type="protein sequence ID" value="RKO99106.1"/>
    <property type="molecule type" value="Genomic_DNA"/>
</dbReference>
<evidence type="ECO:0000256" key="1">
    <source>
        <dbReference type="SAM" id="MobiDB-lite"/>
    </source>
</evidence>
<feature type="region of interest" description="Disordered" evidence="1">
    <location>
        <begin position="120"/>
        <end position="166"/>
    </location>
</feature>
<accession>A0A4P9X2V2</accession>
<proteinExistence type="predicted"/>
<name>A0A4P9X2V2_9FUNG</name>
<evidence type="ECO:0000313" key="2">
    <source>
        <dbReference type="EMBL" id="RKO99106.1"/>
    </source>
</evidence>
<evidence type="ECO:0000313" key="3">
    <source>
        <dbReference type="Proteomes" id="UP000274922"/>
    </source>
</evidence>
<dbReference type="Proteomes" id="UP000274922">
    <property type="component" value="Unassembled WGS sequence"/>
</dbReference>
<protein>
    <recommendedName>
        <fullName evidence="4">Nnf1-domain-containing protein</fullName>
    </recommendedName>
</protein>